<keyword evidence="1 2" id="KW-0732">Signal</keyword>
<protein>
    <submittedName>
        <fullName evidence="4">Dienelactone hydrolase family protein</fullName>
    </submittedName>
</protein>
<keyword evidence="5" id="KW-1185">Reference proteome</keyword>
<organism evidence="4 5">
    <name type="scientific">Mucilaginibacter gynuensis</name>
    <dbReference type="NCBI Taxonomy" id="1302236"/>
    <lineage>
        <taxon>Bacteria</taxon>
        <taxon>Pseudomonadati</taxon>
        <taxon>Bacteroidota</taxon>
        <taxon>Sphingobacteriia</taxon>
        <taxon>Sphingobacteriales</taxon>
        <taxon>Sphingobacteriaceae</taxon>
        <taxon>Mucilaginibacter</taxon>
    </lineage>
</organism>
<dbReference type="PROSITE" id="PS51257">
    <property type="entry name" value="PROKAR_LIPOPROTEIN"/>
    <property type="match status" value="1"/>
</dbReference>
<comment type="caution">
    <text evidence="4">The sequence shown here is derived from an EMBL/GenBank/DDBJ whole genome shotgun (WGS) entry which is preliminary data.</text>
</comment>
<evidence type="ECO:0000313" key="5">
    <source>
        <dbReference type="Proteomes" id="UP001500582"/>
    </source>
</evidence>
<feature type="domain" description="Phospholipase/carboxylesterase/thioesterase" evidence="3">
    <location>
        <begin position="138"/>
        <end position="253"/>
    </location>
</feature>
<dbReference type="GO" id="GO:0016787">
    <property type="term" value="F:hydrolase activity"/>
    <property type="evidence" value="ECO:0007669"/>
    <property type="project" value="UniProtKB-KW"/>
</dbReference>
<dbReference type="InterPro" id="IPR029058">
    <property type="entry name" value="AB_hydrolase_fold"/>
</dbReference>
<keyword evidence="4" id="KW-0378">Hydrolase</keyword>
<name>A0ABP8FPI2_9SPHI</name>
<dbReference type="Gene3D" id="3.40.50.1820">
    <property type="entry name" value="alpha/beta hydrolase"/>
    <property type="match status" value="1"/>
</dbReference>
<dbReference type="RefSeq" id="WP_345209126.1">
    <property type="nucleotide sequence ID" value="NZ_BAABFT010000001.1"/>
</dbReference>
<feature type="chain" id="PRO_5045352912" evidence="2">
    <location>
        <begin position="22"/>
        <end position="272"/>
    </location>
</feature>
<dbReference type="InterPro" id="IPR050955">
    <property type="entry name" value="Plant_Biomass_Hydrol_Est"/>
</dbReference>
<dbReference type="Proteomes" id="UP001500582">
    <property type="component" value="Unassembled WGS sequence"/>
</dbReference>
<dbReference type="EMBL" id="BAABFT010000001">
    <property type="protein sequence ID" value="GAA4308307.1"/>
    <property type="molecule type" value="Genomic_DNA"/>
</dbReference>
<evidence type="ECO:0000259" key="3">
    <source>
        <dbReference type="Pfam" id="PF02230"/>
    </source>
</evidence>
<dbReference type="PANTHER" id="PTHR43037:SF1">
    <property type="entry name" value="BLL1128 PROTEIN"/>
    <property type="match status" value="1"/>
</dbReference>
<reference evidence="5" key="1">
    <citation type="journal article" date="2019" name="Int. J. Syst. Evol. Microbiol.">
        <title>The Global Catalogue of Microorganisms (GCM) 10K type strain sequencing project: providing services to taxonomists for standard genome sequencing and annotation.</title>
        <authorList>
            <consortium name="The Broad Institute Genomics Platform"/>
            <consortium name="The Broad Institute Genome Sequencing Center for Infectious Disease"/>
            <person name="Wu L."/>
            <person name="Ma J."/>
        </authorList>
    </citation>
    <scope>NUCLEOTIDE SEQUENCE [LARGE SCALE GENOMIC DNA]</scope>
    <source>
        <strain evidence="5">JCM 17705</strain>
    </source>
</reference>
<dbReference type="SUPFAM" id="SSF53474">
    <property type="entry name" value="alpha/beta-Hydrolases"/>
    <property type="match status" value="1"/>
</dbReference>
<accession>A0ABP8FPI2</accession>
<proteinExistence type="predicted"/>
<evidence type="ECO:0000313" key="4">
    <source>
        <dbReference type="EMBL" id="GAA4308307.1"/>
    </source>
</evidence>
<gene>
    <name evidence="4" type="ORF">GCM10023149_02190</name>
</gene>
<sequence>MKNLACLCLLIAFFSVGCSNAITYHNTSITTNGSKAKKRILAVNADQFTTAAYKDIHYRLLSPANTISAAKYPLVLVLHGSGAIGTDNQAQLTLLAKYWAQPNIQQKYPAYILVPQFPVRSSNYTNDVTRNTLVSEPDNCLNSALELIDSLKKALPINPDKIYIMGFSMGASSTVNAIGIRPDLFAAGISVSGIPDFNHINELKNIPLWVIHGNADTENPGRTDSFLYHQLKAARGKLKYTIIEGLAHEVWPRLYTGEAMPKWLWSKQRNLN</sequence>
<dbReference type="Pfam" id="PF02230">
    <property type="entry name" value="Abhydrolase_2"/>
    <property type="match status" value="1"/>
</dbReference>
<feature type="signal peptide" evidence="2">
    <location>
        <begin position="1"/>
        <end position="21"/>
    </location>
</feature>
<evidence type="ECO:0000256" key="1">
    <source>
        <dbReference type="ARBA" id="ARBA00022729"/>
    </source>
</evidence>
<dbReference type="PANTHER" id="PTHR43037">
    <property type="entry name" value="UNNAMED PRODUCT-RELATED"/>
    <property type="match status" value="1"/>
</dbReference>
<evidence type="ECO:0000256" key="2">
    <source>
        <dbReference type="SAM" id="SignalP"/>
    </source>
</evidence>
<dbReference type="InterPro" id="IPR003140">
    <property type="entry name" value="PLipase/COase/thioEstase"/>
</dbReference>